<dbReference type="InterPro" id="IPR047756">
    <property type="entry name" value="IcmT-like"/>
</dbReference>
<reference evidence="3" key="1">
    <citation type="journal article" date="2021" name="Syst. Appl. Microbiol.">
        <title>Roseomonas hellenica sp. nov., isolated from roots of wild-growing Alkanna tinctoria.</title>
        <authorList>
            <person name="Rat A."/>
            <person name="Naranjo H.D."/>
            <person name="Lebbe L."/>
            <person name="Cnockaert M."/>
            <person name="Krigas N."/>
            <person name="Grigoriadou K."/>
            <person name="Maloupa E."/>
            <person name="Willems A."/>
        </authorList>
    </citation>
    <scope>NUCLEOTIDE SEQUENCE [LARGE SCALE GENOMIC DNA]</scope>
    <source>
        <strain evidence="3">LMG 31523</strain>
    </source>
</reference>
<dbReference type="EMBL" id="JAAGBB010000010">
    <property type="protein sequence ID" value="MBR0664655.1"/>
    <property type="molecule type" value="Genomic_DNA"/>
</dbReference>
<feature type="transmembrane region" description="Helical" evidence="1">
    <location>
        <begin position="12"/>
        <end position="29"/>
    </location>
</feature>
<keyword evidence="1" id="KW-1133">Transmembrane helix</keyword>
<evidence type="ECO:0000313" key="3">
    <source>
        <dbReference type="Proteomes" id="UP001196870"/>
    </source>
</evidence>
<proteinExistence type="predicted"/>
<accession>A0ABS5EWH6</accession>
<protein>
    <recommendedName>
        <fullName evidence="4">Intracellular multiplication protein IcmT</fullName>
    </recommendedName>
</protein>
<gene>
    <name evidence="2" type="ORF">GXW71_09855</name>
</gene>
<sequence>MWRNTALPVRIAMLDARACIPVLFVVTYWSWTTLYIALLGVMFFTVISWFGLTVPAVLRVMRRWANGAVRPAVPAWKRRRLA</sequence>
<evidence type="ECO:0008006" key="4">
    <source>
        <dbReference type="Google" id="ProtNLM"/>
    </source>
</evidence>
<dbReference type="RefSeq" id="WP_211852324.1">
    <property type="nucleotide sequence ID" value="NZ_JAAGBB010000010.1"/>
</dbReference>
<dbReference type="NCBIfam" id="NF038220">
    <property type="entry name" value="IcmT_TraK"/>
    <property type="match status" value="1"/>
</dbReference>
<dbReference type="Proteomes" id="UP001196870">
    <property type="component" value="Unassembled WGS sequence"/>
</dbReference>
<keyword evidence="1" id="KW-0812">Transmembrane</keyword>
<keyword evidence="1" id="KW-0472">Membrane</keyword>
<evidence type="ECO:0000313" key="2">
    <source>
        <dbReference type="EMBL" id="MBR0664655.1"/>
    </source>
</evidence>
<organism evidence="2 3">
    <name type="scientific">Plastoroseomonas hellenica</name>
    <dbReference type="NCBI Taxonomy" id="2687306"/>
    <lineage>
        <taxon>Bacteria</taxon>
        <taxon>Pseudomonadati</taxon>
        <taxon>Pseudomonadota</taxon>
        <taxon>Alphaproteobacteria</taxon>
        <taxon>Acetobacterales</taxon>
        <taxon>Acetobacteraceae</taxon>
        <taxon>Plastoroseomonas</taxon>
    </lineage>
</organism>
<feature type="transmembrane region" description="Helical" evidence="1">
    <location>
        <begin position="35"/>
        <end position="58"/>
    </location>
</feature>
<comment type="caution">
    <text evidence="2">The sequence shown here is derived from an EMBL/GenBank/DDBJ whole genome shotgun (WGS) entry which is preliminary data.</text>
</comment>
<keyword evidence="3" id="KW-1185">Reference proteome</keyword>
<name>A0ABS5EWH6_9PROT</name>
<evidence type="ECO:0000256" key="1">
    <source>
        <dbReference type="SAM" id="Phobius"/>
    </source>
</evidence>